<accession>A0A9Q1F8Q1</accession>
<name>A0A9Q1F8Q1_SYNKA</name>
<organism evidence="2 3">
    <name type="scientific">Synaphobranchus kaupii</name>
    <name type="common">Kaup's arrowtooth eel</name>
    <dbReference type="NCBI Taxonomy" id="118154"/>
    <lineage>
        <taxon>Eukaryota</taxon>
        <taxon>Metazoa</taxon>
        <taxon>Chordata</taxon>
        <taxon>Craniata</taxon>
        <taxon>Vertebrata</taxon>
        <taxon>Euteleostomi</taxon>
        <taxon>Actinopterygii</taxon>
        <taxon>Neopterygii</taxon>
        <taxon>Teleostei</taxon>
        <taxon>Anguilliformes</taxon>
        <taxon>Synaphobranchidae</taxon>
        <taxon>Synaphobranchus</taxon>
    </lineage>
</organism>
<evidence type="ECO:0000256" key="1">
    <source>
        <dbReference type="SAM" id="MobiDB-lite"/>
    </source>
</evidence>
<comment type="caution">
    <text evidence="2">The sequence shown here is derived from an EMBL/GenBank/DDBJ whole genome shotgun (WGS) entry which is preliminary data.</text>
</comment>
<protein>
    <submittedName>
        <fullName evidence="2">Uncharacterized protein</fullName>
    </submittedName>
</protein>
<dbReference type="AlphaFoldDB" id="A0A9Q1F8Q1"/>
<sequence>MCLLLSGDIHPCPGPLHTEWGNGTCDSTPEATRSTAVIQVRDLCLDNLPFGYEQQSNIYLSGDVGDALSLRSVGAGAADLAMESAGQRTSQAGAENPNESMLCPGCAPTASLGVPVPGGAGGVGATRTKTSAARSIGGGPPADSSGQLRGLARGGGVPEKAPNTESSLFCESSPHLEQSANTAQGV</sequence>
<evidence type="ECO:0000313" key="2">
    <source>
        <dbReference type="EMBL" id="KAJ8353365.1"/>
    </source>
</evidence>
<feature type="region of interest" description="Disordered" evidence="1">
    <location>
        <begin position="121"/>
        <end position="186"/>
    </location>
</feature>
<proteinExistence type="predicted"/>
<dbReference type="Proteomes" id="UP001152622">
    <property type="component" value="Chromosome 7"/>
</dbReference>
<feature type="compositionally biased region" description="Polar residues" evidence="1">
    <location>
        <begin position="163"/>
        <end position="186"/>
    </location>
</feature>
<dbReference type="EMBL" id="JAINUF010000007">
    <property type="protein sequence ID" value="KAJ8353365.1"/>
    <property type="molecule type" value="Genomic_DNA"/>
</dbReference>
<reference evidence="2" key="1">
    <citation type="journal article" date="2023" name="Science">
        <title>Genome structures resolve the early diversification of teleost fishes.</title>
        <authorList>
            <person name="Parey E."/>
            <person name="Louis A."/>
            <person name="Montfort J."/>
            <person name="Bouchez O."/>
            <person name="Roques C."/>
            <person name="Iampietro C."/>
            <person name="Lluch J."/>
            <person name="Castinel A."/>
            <person name="Donnadieu C."/>
            <person name="Desvignes T."/>
            <person name="Floi Bucao C."/>
            <person name="Jouanno E."/>
            <person name="Wen M."/>
            <person name="Mejri S."/>
            <person name="Dirks R."/>
            <person name="Jansen H."/>
            <person name="Henkel C."/>
            <person name="Chen W.J."/>
            <person name="Zahm M."/>
            <person name="Cabau C."/>
            <person name="Klopp C."/>
            <person name="Thompson A.W."/>
            <person name="Robinson-Rechavi M."/>
            <person name="Braasch I."/>
            <person name="Lecointre G."/>
            <person name="Bobe J."/>
            <person name="Postlethwait J.H."/>
            <person name="Berthelot C."/>
            <person name="Roest Crollius H."/>
            <person name="Guiguen Y."/>
        </authorList>
    </citation>
    <scope>NUCLEOTIDE SEQUENCE</scope>
    <source>
        <strain evidence="2">WJC10195</strain>
    </source>
</reference>
<evidence type="ECO:0000313" key="3">
    <source>
        <dbReference type="Proteomes" id="UP001152622"/>
    </source>
</evidence>
<keyword evidence="3" id="KW-1185">Reference proteome</keyword>
<gene>
    <name evidence="2" type="ORF">SKAU_G00209320</name>
</gene>